<dbReference type="AlphaFoldDB" id="A0A127Q3L2"/>
<accession>A0A127Q3L2</accession>
<sequence>MQTETVGPQIHCCKHCLPLSKRTFDKNLHRHHTQACEMQAATIETDYYMLMTKPRGLAQVSLADTRRSRHG</sequence>
<evidence type="ECO:0000313" key="1">
    <source>
        <dbReference type="EMBL" id="AMP04668.1"/>
    </source>
</evidence>
<evidence type="ECO:0000313" key="2">
    <source>
        <dbReference type="Proteomes" id="UP000074561"/>
    </source>
</evidence>
<reference evidence="1 2" key="1">
    <citation type="submission" date="2015-11" db="EMBL/GenBank/DDBJ databases">
        <title>Exploring the genomic traits of fungus-feeding bacterial genus Collimonas.</title>
        <authorList>
            <person name="Song C."/>
            <person name="Schmidt R."/>
            <person name="de Jager V."/>
            <person name="Krzyzanowska D."/>
            <person name="Jongedijk E."/>
            <person name="Cankar K."/>
            <person name="Beekwilder J."/>
            <person name="van Veen A."/>
            <person name="de Boer W."/>
            <person name="van Veen J.A."/>
            <person name="Garbeva P."/>
        </authorList>
    </citation>
    <scope>NUCLEOTIDE SEQUENCE [LARGE SCALE GENOMIC DNA]</scope>
    <source>
        <strain evidence="1 2">Ter91</strain>
    </source>
</reference>
<dbReference type="KEGG" id="cpra:CPter91_2305"/>
<dbReference type="Proteomes" id="UP000074561">
    <property type="component" value="Chromosome"/>
</dbReference>
<protein>
    <submittedName>
        <fullName evidence="1">Uncharacterized protein</fullName>
    </submittedName>
</protein>
<dbReference type="EMBL" id="CP013234">
    <property type="protein sequence ID" value="AMP04668.1"/>
    <property type="molecule type" value="Genomic_DNA"/>
</dbReference>
<name>A0A127Q3L2_9BURK</name>
<proteinExistence type="predicted"/>
<organism evidence="1 2">
    <name type="scientific">Collimonas pratensis</name>
    <dbReference type="NCBI Taxonomy" id="279113"/>
    <lineage>
        <taxon>Bacteria</taxon>
        <taxon>Pseudomonadati</taxon>
        <taxon>Pseudomonadota</taxon>
        <taxon>Betaproteobacteria</taxon>
        <taxon>Burkholderiales</taxon>
        <taxon>Oxalobacteraceae</taxon>
        <taxon>Collimonas</taxon>
    </lineage>
</organism>
<gene>
    <name evidence="1" type="ORF">CPter91_2305</name>
</gene>